<evidence type="ECO:0000256" key="1">
    <source>
        <dbReference type="ARBA" id="ARBA00006484"/>
    </source>
</evidence>
<evidence type="ECO:0000313" key="5">
    <source>
        <dbReference type="Proteomes" id="UP000325372"/>
    </source>
</evidence>
<dbReference type="PANTHER" id="PTHR24320:SF148">
    <property type="entry name" value="NAD(P)-BINDING ROSSMANN-FOLD SUPERFAMILY PROTEIN"/>
    <property type="match status" value="1"/>
</dbReference>
<keyword evidence="2" id="KW-0560">Oxidoreductase</keyword>
<comment type="caution">
    <text evidence="4">The sequence shown here is derived from an EMBL/GenBank/DDBJ whole genome shotgun (WGS) entry which is preliminary data.</text>
</comment>
<dbReference type="AlphaFoldDB" id="A0A5N0T462"/>
<dbReference type="RefSeq" id="WP_150865488.1">
    <property type="nucleotide sequence ID" value="NZ_VYXP01000013.1"/>
</dbReference>
<gene>
    <name evidence="4" type="ORF">F3N42_14855</name>
</gene>
<evidence type="ECO:0000256" key="2">
    <source>
        <dbReference type="ARBA" id="ARBA00023002"/>
    </source>
</evidence>
<reference evidence="4 5" key="1">
    <citation type="submission" date="2019-09" db="EMBL/GenBank/DDBJ databases">
        <title>Wenzhouxiangella sp. Genome sequencing and assembly.</title>
        <authorList>
            <person name="Zhang R."/>
        </authorList>
    </citation>
    <scope>NUCLEOTIDE SEQUENCE [LARGE SCALE GENOMIC DNA]</scope>
    <source>
        <strain evidence="4 5">W260</strain>
    </source>
</reference>
<name>A0A5N0T462_9GAMM</name>
<sequence length="274" mass="29426">MKKTLLITGATDGIGLETARHLASEGHRLILHGRSPDKLERVLASLRDGDVRGEIADLSEPVQVRELAARLVAEGQVIDALVNNAGVLAMSNPATSSGVDARLMVNTVAPWILLHGLLPVLAPDARVVNVASAGQQPVDLAAFRGERQFDEDYTAYAQSKLALTMWSMELGRRWSSPKPAIVAMNPGSLLATKMVKEAFDRDGRDVGIGVRGLSMLAVGPEPLRRGGYFDSDKGAGEYGDPHPDALDPARCQALIRVLEEMTETTGSEWGQSRL</sequence>
<dbReference type="EMBL" id="VYXP01000013">
    <property type="protein sequence ID" value="KAA9129641.1"/>
    <property type="molecule type" value="Genomic_DNA"/>
</dbReference>
<comment type="similarity">
    <text evidence="1 3">Belongs to the short-chain dehydrogenases/reductases (SDR) family.</text>
</comment>
<proteinExistence type="inferred from homology"/>
<dbReference type="Proteomes" id="UP000325372">
    <property type="component" value="Unassembled WGS sequence"/>
</dbReference>
<dbReference type="InterPro" id="IPR036291">
    <property type="entry name" value="NAD(P)-bd_dom_sf"/>
</dbReference>
<evidence type="ECO:0000256" key="3">
    <source>
        <dbReference type="RuleBase" id="RU000363"/>
    </source>
</evidence>
<accession>A0A5N0T462</accession>
<protein>
    <submittedName>
        <fullName evidence="4">SDR family NAD(P)-dependent oxidoreductase</fullName>
    </submittedName>
</protein>
<dbReference type="PRINTS" id="PR00081">
    <property type="entry name" value="GDHRDH"/>
</dbReference>
<dbReference type="SUPFAM" id="SSF51735">
    <property type="entry name" value="NAD(P)-binding Rossmann-fold domains"/>
    <property type="match status" value="1"/>
</dbReference>
<dbReference type="Gene3D" id="3.40.50.720">
    <property type="entry name" value="NAD(P)-binding Rossmann-like Domain"/>
    <property type="match status" value="1"/>
</dbReference>
<organism evidence="4 5">
    <name type="scientific">Marinihelvus fidelis</name>
    <dbReference type="NCBI Taxonomy" id="2613842"/>
    <lineage>
        <taxon>Bacteria</taxon>
        <taxon>Pseudomonadati</taxon>
        <taxon>Pseudomonadota</taxon>
        <taxon>Gammaproteobacteria</taxon>
        <taxon>Chromatiales</taxon>
        <taxon>Wenzhouxiangellaceae</taxon>
        <taxon>Marinihelvus</taxon>
    </lineage>
</organism>
<keyword evidence="5" id="KW-1185">Reference proteome</keyword>
<dbReference type="Pfam" id="PF00106">
    <property type="entry name" value="adh_short"/>
    <property type="match status" value="1"/>
</dbReference>
<dbReference type="GO" id="GO:0016491">
    <property type="term" value="F:oxidoreductase activity"/>
    <property type="evidence" value="ECO:0007669"/>
    <property type="project" value="UniProtKB-KW"/>
</dbReference>
<evidence type="ECO:0000313" key="4">
    <source>
        <dbReference type="EMBL" id="KAA9129641.1"/>
    </source>
</evidence>
<dbReference type="PANTHER" id="PTHR24320">
    <property type="entry name" value="RETINOL DEHYDROGENASE"/>
    <property type="match status" value="1"/>
</dbReference>
<dbReference type="InterPro" id="IPR002347">
    <property type="entry name" value="SDR_fam"/>
</dbReference>
<dbReference type="PRINTS" id="PR00080">
    <property type="entry name" value="SDRFAMILY"/>
</dbReference>